<dbReference type="SUPFAM" id="SSF56112">
    <property type="entry name" value="Protein kinase-like (PK-like)"/>
    <property type="match status" value="1"/>
</dbReference>
<protein>
    <recommendedName>
        <fullName evidence="1">Aminoglycoside phosphotransferase domain-containing protein</fullName>
    </recommendedName>
</protein>
<dbReference type="EMBL" id="BMGR01000012">
    <property type="protein sequence ID" value="GGG15135.1"/>
    <property type="molecule type" value="Genomic_DNA"/>
</dbReference>
<dbReference type="AlphaFoldDB" id="A0A917FZE0"/>
<dbReference type="Proteomes" id="UP000644756">
    <property type="component" value="Unassembled WGS sequence"/>
</dbReference>
<keyword evidence="3" id="KW-1185">Reference proteome</keyword>
<evidence type="ECO:0000313" key="3">
    <source>
        <dbReference type="Proteomes" id="UP000644756"/>
    </source>
</evidence>
<gene>
    <name evidence="2" type="ORF">GCM10010916_35040</name>
</gene>
<evidence type="ECO:0000313" key="2">
    <source>
        <dbReference type="EMBL" id="GGG15135.1"/>
    </source>
</evidence>
<feature type="domain" description="Aminoglycoside phosphotransferase" evidence="1">
    <location>
        <begin position="38"/>
        <end position="150"/>
    </location>
</feature>
<organism evidence="2 3">
    <name type="scientific">Paenibacillus abyssi</name>
    <dbReference type="NCBI Taxonomy" id="1340531"/>
    <lineage>
        <taxon>Bacteria</taxon>
        <taxon>Bacillati</taxon>
        <taxon>Bacillota</taxon>
        <taxon>Bacilli</taxon>
        <taxon>Bacillales</taxon>
        <taxon>Paenibacillaceae</taxon>
        <taxon>Paenibacillus</taxon>
    </lineage>
</organism>
<dbReference type="InterPro" id="IPR002575">
    <property type="entry name" value="Aminoglycoside_PTrfase"/>
</dbReference>
<reference evidence="2" key="2">
    <citation type="submission" date="2020-09" db="EMBL/GenBank/DDBJ databases">
        <authorList>
            <person name="Sun Q."/>
            <person name="Zhou Y."/>
        </authorList>
    </citation>
    <scope>NUCLEOTIDE SEQUENCE</scope>
    <source>
        <strain evidence="2">CGMCC 1.12987</strain>
    </source>
</reference>
<dbReference type="RefSeq" id="WP_268237415.1">
    <property type="nucleotide sequence ID" value="NZ_BMGR01000012.1"/>
</dbReference>
<accession>A0A917FZE0</accession>
<reference evidence="2" key="1">
    <citation type="journal article" date="2014" name="Int. J. Syst. Evol. Microbiol.">
        <title>Complete genome sequence of Corynebacterium casei LMG S-19264T (=DSM 44701T), isolated from a smear-ripened cheese.</title>
        <authorList>
            <consortium name="US DOE Joint Genome Institute (JGI-PGF)"/>
            <person name="Walter F."/>
            <person name="Albersmeier A."/>
            <person name="Kalinowski J."/>
            <person name="Ruckert C."/>
        </authorList>
    </citation>
    <scope>NUCLEOTIDE SEQUENCE</scope>
    <source>
        <strain evidence="2">CGMCC 1.12987</strain>
    </source>
</reference>
<sequence length="178" mass="19798">MDATSDCEIPERVLLWAAAAVDPNARIHSVRRLHGGVSSLVHNITFQVGGAEKEVVLRQFTNREWLQDEPDLAHHEAESLRLASRAAICTPQIIAYDESGSTCGIPAVLMTRIEGKVILEPMTDMEHWIDGLAAALVRIHHVDADGFAWSYFTYNDVNSLGLQSWSSIPEKWTVHSKL</sequence>
<dbReference type="Pfam" id="PF01636">
    <property type="entry name" value="APH"/>
    <property type="match status" value="1"/>
</dbReference>
<comment type="caution">
    <text evidence="2">The sequence shown here is derived from an EMBL/GenBank/DDBJ whole genome shotgun (WGS) entry which is preliminary data.</text>
</comment>
<name>A0A917FZE0_9BACL</name>
<dbReference type="InterPro" id="IPR011009">
    <property type="entry name" value="Kinase-like_dom_sf"/>
</dbReference>
<evidence type="ECO:0000259" key="1">
    <source>
        <dbReference type="Pfam" id="PF01636"/>
    </source>
</evidence>
<proteinExistence type="predicted"/>